<evidence type="ECO:0000256" key="1">
    <source>
        <dbReference type="SAM" id="MobiDB-lite"/>
    </source>
</evidence>
<name>A0A6L2PVZ6_COPFO</name>
<dbReference type="InParanoid" id="A0A6L2PVZ6"/>
<dbReference type="Proteomes" id="UP000502823">
    <property type="component" value="Unassembled WGS sequence"/>
</dbReference>
<evidence type="ECO:0000313" key="3">
    <source>
        <dbReference type="Proteomes" id="UP000502823"/>
    </source>
</evidence>
<feature type="region of interest" description="Disordered" evidence="1">
    <location>
        <begin position="21"/>
        <end position="42"/>
    </location>
</feature>
<protein>
    <submittedName>
        <fullName evidence="2">Uncharacterized protein</fullName>
    </submittedName>
</protein>
<dbReference type="FunCoup" id="A0A6L2PVZ6">
    <property type="interactions" value="23"/>
</dbReference>
<proteinExistence type="predicted"/>
<feature type="compositionally biased region" description="Basic and acidic residues" evidence="1">
    <location>
        <begin position="29"/>
        <end position="40"/>
    </location>
</feature>
<organism evidence="2 3">
    <name type="scientific">Coptotermes formosanus</name>
    <name type="common">Formosan subterranean termite</name>
    <dbReference type="NCBI Taxonomy" id="36987"/>
    <lineage>
        <taxon>Eukaryota</taxon>
        <taxon>Metazoa</taxon>
        <taxon>Ecdysozoa</taxon>
        <taxon>Arthropoda</taxon>
        <taxon>Hexapoda</taxon>
        <taxon>Insecta</taxon>
        <taxon>Pterygota</taxon>
        <taxon>Neoptera</taxon>
        <taxon>Polyneoptera</taxon>
        <taxon>Dictyoptera</taxon>
        <taxon>Blattodea</taxon>
        <taxon>Blattoidea</taxon>
        <taxon>Termitoidae</taxon>
        <taxon>Rhinotermitidae</taxon>
        <taxon>Coptotermes</taxon>
    </lineage>
</organism>
<sequence>GFLPSPSSYFLQSGDQIAMESELSNQTVPRERSDDKKDLAAESVNDIDQRHVEPRFGFLTYGTTTTIQNSGTTGLGGVNGQLKLDLGGVVLGAIIGFGAIFILPKILHIFSAGPDTVFGGGFGGYGYRSENDKKAGIMDILSRIDETLAQYNIDSSSCMQRAACSYVKLASEKVTDGSANNLDALIDSAAGNSIVNFMLDGTSIKQAVEMGRSGGNCGATYARCPFTKESLFAAVRGLMIDQK</sequence>
<dbReference type="EMBL" id="BLKM01000461">
    <property type="protein sequence ID" value="GFG33927.1"/>
    <property type="molecule type" value="Genomic_DNA"/>
</dbReference>
<keyword evidence="3" id="KW-1185">Reference proteome</keyword>
<gene>
    <name evidence="2" type="ORF">Cfor_00363</name>
</gene>
<feature type="non-terminal residue" evidence="2">
    <location>
        <position position="1"/>
    </location>
</feature>
<accession>A0A6L2PVZ6</accession>
<reference evidence="3" key="1">
    <citation type="submission" date="2020-01" db="EMBL/GenBank/DDBJ databases">
        <title>Draft genome sequence of the Termite Coptotermes fromosanus.</title>
        <authorList>
            <person name="Itakura S."/>
            <person name="Yosikawa Y."/>
            <person name="Umezawa K."/>
        </authorList>
    </citation>
    <scope>NUCLEOTIDE SEQUENCE [LARGE SCALE GENOMIC DNA]</scope>
</reference>
<dbReference type="Pfam" id="PF07841">
    <property type="entry name" value="DM4_12"/>
    <property type="match status" value="1"/>
</dbReference>
<dbReference type="OrthoDB" id="6356735at2759"/>
<comment type="caution">
    <text evidence="2">The sequence shown here is derived from an EMBL/GenBank/DDBJ whole genome shotgun (WGS) entry which is preliminary data.</text>
</comment>
<dbReference type="InterPro" id="IPR006631">
    <property type="entry name" value="DM4_12"/>
</dbReference>
<evidence type="ECO:0000313" key="2">
    <source>
        <dbReference type="EMBL" id="GFG33927.1"/>
    </source>
</evidence>
<dbReference type="AlphaFoldDB" id="A0A6L2PVZ6"/>